<dbReference type="PANTHER" id="PTHR47537">
    <property type="entry name" value="CUBILIN"/>
    <property type="match status" value="1"/>
</dbReference>
<dbReference type="InterPro" id="IPR053207">
    <property type="entry name" value="Non-NMDA_GluR_Accessory"/>
</dbReference>
<dbReference type="AlphaFoldDB" id="A0A915LAL0"/>
<dbReference type="InterPro" id="IPR000859">
    <property type="entry name" value="CUB_dom"/>
</dbReference>
<reference evidence="5" key="1">
    <citation type="submission" date="2022-11" db="UniProtKB">
        <authorList>
            <consortium name="WormBaseParasite"/>
        </authorList>
    </citation>
    <scope>IDENTIFICATION</scope>
</reference>
<dbReference type="PROSITE" id="PS01180">
    <property type="entry name" value="CUB"/>
    <property type="match status" value="1"/>
</dbReference>
<organism evidence="4 5">
    <name type="scientific">Romanomermis culicivorax</name>
    <name type="common">Nematode worm</name>
    <dbReference type="NCBI Taxonomy" id="13658"/>
    <lineage>
        <taxon>Eukaryota</taxon>
        <taxon>Metazoa</taxon>
        <taxon>Ecdysozoa</taxon>
        <taxon>Nematoda</taxon>
        <taxon>Enoplea</taxon>
        <taxon>Dorylaimia</taxon>
        <taxon>Mermithida</taxon>
        <taxon>Mermithoidea</taxon>
        <taxon>Mermithidae</taxon>
        <taxon>Romanomermis</taxon>
    </lineage>
</organism>
<evidence type="ECO:0000259" key="3">
    <source>
        <dbReference type="PROSITE" id="PS01180"/>
    </source>
</evidence>
<protein>
    <submittedName>
        <fullName evidence="5">CUB domain-containing protein</fullName>
    </submittedName>
</protein>
<dbReference type="Pfam" id="PF00431">
    <property type="entry name" value="CUB"/>
    <property type="match status" value="1"/>
</dbReference>
<accession>A0A915LAL0</accession>
<evidence type="ECO:0000256" key="2">
    <source>
        <dbReference type="PROSITE-ProRule" id="PRU00059"/>
    </source>
</evidence>
<dbReference type="PANTHER" id="PTHR47537:SF2">
    <property type="entry name" value="CUBILIN"/>
    <property type="match status" value="1"/>
</dbReference>
<keyword evidence="4" id="KW-1185">Reference proteome</keyword>
<dbReference type="GO" id="GO:0005886">
    <property type="term" value="C:plasma membrane"/>
    <property type="evidence" value="ECO:0007669"/>
    <property type="project" value="TreeGrafter"/>
</dbReference>
<comment type="caution">
    <text evidence="2">Lacks conserved residue(s) required for the propagation of feature annotation.</text>
</comment>
<name>A0A915LAL0_ROMCU</name>
<evidence type="ECO:0000313" key="4">
    <source>
        <dbReference type="Proteomes" id="UP000887565"/>
    </source>
</evidence>
<dbReference type="Gene3D" id="2.60.120.290">
    <property type="entry name" value="Spermadhesin, CUB domain"/>
    <property type="match status" value="1"/>
</dbReference>
<proteinExistence type="predicted"/>
<feature type="domain" description="CUB" evidence="3">
    <location>
        <begin position="20"/>
        <end position="117"/>
    </location>
</feature>
<dbReference type="InterPro" id="IPR035914">
    <property type="entry name" value="Sperma_CUB_dom_sf"/>
</dbReference>
<keyword evidence="1" id="KW-1015">Disulfide bond</keyword>
<dbReference type="Proteomes" id="UP000887565">
    <property type="component" value="Unplaced"/>
</dbReference>
<evidence type="ECO:0000256" key="1">
    <source>
        <dbReference type="ARBA" id="ARBA00023157"/>
    </source>
</evidence>
<sequence>MLKAESKFRTKGRKFPHTLCDYHISSIPLDGTTRQVASGEIFSPEYPYYYPPGQTCRYWFSGPSSQHVKITVHKVDMTPRSGSCLKSSDSLSIYDGKGPPAGDLEAPILDPLLAHFCDKSDQQETGQGFHLSYEFLYQLPRKTLDDNSVLKFWRNLSTSDTFRVLSLIGACMYIRSERLPTLHNF</sequence>
<dbReference type="SUPFAM" id="SSF49854">
    <property type="entry name" value="Spermadhesin, CUB domain"/>
    <property type="match status" value="1"/>
</dbReference>
<evidence type="ECO:0000313" key="5">
    <source>
        <dbReference type="WBParaSite" id="nRc.2.0.1.t48119-RA"/>
    </source>
</evidence>
<dbReference type="SMART" id="SM00042">
    <property type="entry name" value="CUB"/>
    <property type="match status" value="1"/>
</dbReference>
<dbReference type="WBParaSite" id="nRc.2.0.1.t48119-RA">
    <property type="protein sequence ID" value="nRc.2.0.1.t48119-RA"/>
    <property type="gene ID" value="nRc.2.0.1.g48119"/>
</dbReference>